<sequence length="58" mass="6821">MKKLLRDNRSGRLDCPRQDVEDHKRNVHSDENREQNLGDPKMLMSPEQPKHVNDDAEP</sequence>
<dbReference type="EMBL" id="JAIWYP010000014">
    <property type="protein sequence ID" value="KAH3711826.1"/>
    <property type="molecule type" value="Genomic_DNA"/>
</dbReference>
<feature type="compositionally biased region" description="Basic and acidic residues" evidence="1">
    <location>
        <begin position="1"/>
        <end position="36"/>
    </location>
</feature>
<gene>
    <name evidence="2" type="ORF">DPMN_071500</name>
</gene>
<accession>A0A9D4BPQ1</accession>
<dbReference type="AlphaFoldDB" id="A0A9D4BPQ1"/>
<evidence type="ECO:0000313" key="2">
    <source>
        <dbReference type="EMBL" id="KAH3711826.1"/>
    </source>
</evidence>
<comment type="caution">
    <text evidence="2">The sequence shown here is derived from an EMBL/GenBank/DDBJ whole genome shotgun (WGS) entry which is preliminary data.</text>
</comment>
<keyword evidence="3" id="KW-1185">Reference proteome</keyword>
<evidence type="ECO:0000256" key="1">
    <source>
        <dbReference type="SAM" id="MobiDB-lite"/>
    </source>
</evidence>
<organism evidence="2 3">
    <name type="scientific">Dreissena polymorpha</name>
    <name type="common">Zebra mussel</name>
    <name type="synonym">Mytilus polymorpha</name>
    <dbReference type="NCBI Taxonomy" id="45954"/>
    <lineage>
        <taxon>Eukaryota</taxon>
        <taxon>Metazoa</taxon>
        <taxon>Spiralia</taxon>
        <taxon>Lophotrochozoa</taxon>
        <taxon>Mollusca</taxon>
        <taxon>Bivalvia</taxon>
        <taxon>Autobranchia</taxon>
        <taxon>Heteroconchia</taxon>
        <taxon>Euheterodonta</taxon>
        <taxon>Imparidentia</taxon>
        <taxon>Neoheterodontei</taxon>
        <taxon>Myida</taxon>
        <taxon>Dreissenoidea</taxon>
        <taxon>Dreissenidae</taxon>
        <taxon>Dreissena</taxon>
    </lineage>
</organism>
<dbReference type="Proteomes" id="UP000828390">
    <property type="component" value="Unassembled WGS sequence"/>
</dbReference>
<reference evidence="2" key="1">
    <citation type="journal article" date="2019" name="bioRxiv">
        <title>The Genome of the Zebra Mussel, Dreissena polymorpha: A Resource for Invasive Species Research.</title>
        <authorList>
            <person name="McCartney M.A."/>
            <person name="Auch B."/>
            <person name="Kono T."/>
            <person name="Mallez S."/>
            <person name="Zhang Y."/>
            <person name="Obille A."/>
            <person name="Becker A."/>
            <person name="Abrahante J.E."/>
            <person name="Garbe J."/>
            <person name="Badalamenti J.P."/>
            <person name="Herman A."/>
            <person name="Mangelson H."/>
            <person name="Liachko I."/>
            <person name="Sullivan S."/>
            <person name="Sone E.D."/>
            <person name="Koren S."/>
            <person name="Silverstein K.A.T."/>
            <person name="Beckman K.B."/>
            <person name="Gohl D.M."/>
        </authorList>
    </citation>
    <scope>NUCLEOTIDE SEQUENCE</scope>
    <source>
        <strain evidence="2">Duluth1</strain>
        <tissue evidence="2">Whole animal</tissue>
    </source>
</reference>
<protein>
    <submittedName>
        <fullName evidence="2">Uncharacterized protein</fullName>
    </submittedName>
</protein>
<proteinExistence type="predicted"/>
<evidence type="ECO:0000313" key="3">
    <source>
        <dbReference type="Proteomes" id="UP000828390"/>
    </source>
</evidence>
<feature type="region of interest" description="Disordered" evidence="1">
    <location>
        <begin position="1"/>
        <end position="58"/>
    </location>
</feature>
<feature type="compositionally biased region" description="Basic and acidic residues" evidence="1">
    <location>
        <begin position="48"/>
        <end position="58"/>
    </location>
</feature>
<reference evidence="2" key="2">
    <citation type="submission" date="2020-11" db="EMBL/GenBank/DDBJ databases">
        <authorList>
            <person name="McCartney M.A."/>
            <person name="Auch B."/>
            <person name="Kono T."/>
            <person name="Mallez S."/>
            <person name="Becker A."/>
            <person name="Gohl D.M."/>
            <person name="Silverstein K.A.T."/>
            <person name="Koren S."/>
            <person name="Bechman K.B."/>
            <person name="Herman A."/>
            <person name="Abrahante J.E."/>
            <person name="Garbe J."/>
        </authorList>
    </citation>
    <scope>NUCLEOTIDE SEQUENCE</scope>
    <source>
        <strain evidence="2">Duluth1</strain>
        <tissue evidence="2">Whole animal</tissue>
    </source>
</reference>
<name>A0A9D4BPQ1_DREPO</name>